<evidence type="ECO:0000256" key="1">
    <source>
        <dbReference type="ARBA" id="ARBA00006484"/>
    </source>
</evidence>
<accession>A0A2S6Z4A8</accession>
<dbReference type="FunFam" id="3.40.50.720:FF:000084">
    <property type="entry name" value="Short-chain dehydrogenase reductase"/>
    <property type="match status" value="1"/>
</dbReference>
<dbReference type="CDD" id="cd05233">
    <property type="entry name" value="SDR_c"/>
    <property type="match status" value="1"/>
</dbReference>
<dbReference type="AlphaFoldDB" id="A0A2S6Z4A8"/>
<dbReference type="Proteomes" id="UP000239898">
    <property type="component" value="Unassembled WGS sequence"/>
</dbReference>
<dbReference type="EMBL" id="MIGX01000203">
    <property type="protein sequence ID" value="PPT75826.1"/>
    <property type="molecule type" value="Genomic_DNA"/>
</dbReference>
<keyword evidence="4" id="KW-1185">Reference proteome</keyword>
<comment type="similarity">
    <text evidence="1">Belongs to the short-chain dehydrogenases/reductases (SDR) family.</text>
</comment>
<dbReference type="GO" id="GO:0016491">
    <property type="term" value="F:oxidoreductase activity"/>
    <property type="evidence" value="ECO:0007669"/>
    <property type="project" value="UniProtKB-KW"/>
</dbReference>
<dbReference type="Gene3D" id="3.40.50.720">
    <property type="entry name" value="NAD(P)-binding Rossmann-like Domain"/>
    <property type="match status" value="1"/>
</dbReference>
<reference evidence="3 4" key="1">
    <citation type="submission" date="2016-08" db="EMBL/GenBank/DDBJ databases">
        <title>Evolution of the type three secretion system and type three effector repertoires in Xanthomonas.</title>
        <authorList>
            <person name="Merda D."/>
            <person name="Briand M."/>
            <person name="Bosis E."/>
            <person name="Rousseau C."/>
            <person name="Portier P."/>
            <person name="Jacques M.-A."/>
            <person name="Fischer-Le Saux M."/>
        </authorList>
    </citation>
    <scope>NUCLEOTIDE SEQUENCE [LARGE SCALE GENOMIC DNA]</scope>
    <source>
        <strain evidence="3 4">CFBP 4691</strain>
    </source>
</reference>
<dbReference type="InterPro" id="IPR036291">
    <property type="entry name" value="NAD(P)-bd_dom_sf"/>
</dbReference>
<comment type="caution">
    <text evidence="3">The sequence shown here is derived from an EMBL/GenBank/DDBJ whole genome shotgun (WGS) entry which is preliminary data.</text>
</comment>
<dbReference type="PRINTS" id="PR00080">
    <property type="entry name" value="SDRFAMILY"/>
</dbReference>
<keyword evidence="2" id="KW-0560">Oxidoreductase</keyword>
<sequence>MDNSASVAPPRTGNATYGSLHGRRVFITGGGSGIGAALVEAFAGQGAQVAFIDIAEQASAALAERLAAAGLGRPWWRRCDVTDVPALQAALGEAAAALGDFHVLLNNVGSDDRHTLEAVTPAYWDHRVAINQRAAFFAIQAAVPGMQRLGGGSIINLGSTGWQTKTGGYPVYATAKSSVNGLTRGLARELGATRIRINVLTPGWVMTERQIALWLDEAGERELARNQCLPDKVMPEDIARMALFLASDESRAITAQEFVVDAGWS</sequence>
<dbReference type="OrthoDB" id="9789398at2"/>
<proteinExistence type="inferred from homology"/>
<gene>
    <name evidence="3" type="ORF">XthCFBP4691_19690</name>
</gene>
<evidence type="ECO:0000313" key="4">
    <source>
        <dbReference type="Proteomes" id="UP000239898"/>
    </source>
</evidence>
<dbReference type="RefSeq" id="WP_128421915.1">
    <property type="nucleotide sequence ID" value="NZ_CP049017.1"/>
</dbReference>
<name>A0A2S6Z4A8_9XANT</name>
<dbReference type="PROSITE" id="PS00061">
    <property type="entry name" value="ADH_SHORT"/>
    <property type="match status" value="1"/>
</dbReference>
<dbReference type="PRINTS" id="PR00081">
    <property type="entry name" value="GDHRDH"/>
</dbReference>
<protein>
    <submittedName>
        <fullName evidence="3">3-oxoacyl-ACP reductase</fullName>
    </submittedName>
</protein>
<dbReference type="InterPro" id="IPR020904">
    <property type="entry name" value="Sc_DH/Rdtase_CS"/>
</dbReference>
<evidence type="ECO:0000313" key="3">
    <source>
        <dbReference type="EMBL" id="PPT75826.1"/>
    </source>
</evidence>
<dbReference type="PANTHER" id="PTHR43639">
    <property type="entry name" value="OXIDOREDUCTASE, SHORT-CHAIN DEHYDROGENASE/REDUCTASE FAMILY (AFU_ORTHOLOGUE AFUA_5G02870)"/>
    <property type="match status" value="1"/>
</dbReference>
<evidence type="ECO:0000256" key="2">
    <source>
        <dbReference type="ARBA" id="ARBA00023002"/>
    </source>
</evidence>
<dbReference type="Pfam" id="PF13561">
    <property type="entry name" value="adh_short_C2"/>
    <property type="match status" value="1"/>
</dbReference>
<dbReference type="SUPFAM" id="SSF51735">
    <property type="entry name" value="NAD(P)-binding Rossmann-fold domains"/>
    <property type="match status" value="1"/>
</dbReference>
<dbReference type="PANTHER" id="PTHR43639:SF1">
    <property type="entry name" value="SHORT-CHAIN DEHYDROGENASE_REDUCTASE FAMILY PROTEIN"/>
    <property type="match status" value="1"/>
</dbReference>
<dbReference type="InterPro" id="IPR002347">
    <property type="entry name" value="SDR_fam"/>
</dbReference>
<organism evidence="3 4">
    <name type="scientific">Xanthomonas theicola</name>
    <dbReference type="NCBI Taxonomy" id="56464"/>
    <lineage>
        <taxon>Bacteria</taxon>
        <taxon>Pseudomonadati</taxon>
        <taxon>Pseudomonadota</taxon>
        <taxon>Gammaproteobacteria</taxon>
        <taxon>Lysobacterales</taxon>
        <taxon>Lysobacteraceae</taxon>
        <taxon>Xanthomonas</taxon>
    </lineage>
</organism>